<gene>
    <name evidence="3" type="ORF">FVF58_46350</name>
</gene>
<evidence type="ECO:0000259" key="2">
    <source>
        <dbReference type="PROSITE" id="PS50914"/>
    </source>
</evidence>
<dbReference type="AlphaFoldDB" id="A0A5B0G5V1"/>
<reference evidence="3 4" key="1">
    <citation type="submission" date="2019-08" db="EMBL/GenBank/DDBJ databases">
        <title>Paraburkholderia sp. DCY113.</title>
        <authorList>
            <person name="Kang J."/>
        </authorList>
    </citation>
    <scope>NUCLEOTIDE SEQUENCE [LARGE SCALE GENOMIC DNA]</scope>
    <source>
        <strain evidence="3 4">DCY113</strain>
    </source>
</reference>
<dbReference type="Proteomes" id="UP000325273">
    <property type="component" value="Unassembled WGS sequence"/>
</dbReference>
<dbReference type="EMBL" id="VTUZ01000066">
    <property type="protein sequence ID" value="KAA0998035.1"/>
    <property type="molecule type" value="Genomic_DNA"/>
</dbReference>
<accession>A0A5B0G5V1</accession>
<dbReference type="Pfam" id="PF04972">
    <property type="entry name" value="BON"/>
    <property type="match status" value="1"/>
</dbReference>
<feature type="chain" id="PRO_5022775041" evidence="1">
    <location>
        <begin position="27"/>
        <end position="117"/>
    </location>
</feature>
<evidence type="ECO:0000313" key="4">
    <source>
        <dbReference type="Proteomes" id="UP000325273"/>
    </source>
</evidence>
<dbReference type="PROSITE" id="PS50914">
    <property type="entry name" value="BON"/>
    <property type="match status" value="1"/>
</dbReference>
<proteinExistence type="predicted"/>
<feature type="domain" description="BON" evidence="2">
    <location>
        <begin position="46"/>
        <end position="114"/>
    </location>
</feature>
<keyword evidence="1" id="KW-0732">Signal</keyword>
<evidence type="ECO:0000313" key="3">
    <source>
        <dbReference type="EMBL" id="KAA0998035.1"/>
    </source>
</evidence>
<protein>
    <submittedName>
        <fullName evidence="3">BON domain-containing protein</fullName>
    </submittedName>
</protein>
<dbReference type="Gene3D" id="3.30.1340.30">
    <property type="match status" value="1"/>
</dbReference>
<dbReference type="RefSeq" id="WP_149676257.1">
    <property type="nucleotide sequence ID" value="NZ_VTUZ01000066.1"/>
</dbReference>
<evidence type="ECO:0000256" key="1">
    <source>
        <dbReference type="SAM" id="SignalP"/>
    </source>
</evidence>
<keyword evidence="4" id="KW-1185">Reference proteome</keyword>
<comment type="caution">
    <text evidence="3">The sequence shown here is derived from an EMBL/GenBank/DDBJ whole genome shotgun (WGS) entry which is preliminary data.</text>
</comment>
<organism evidence="3 4">
    <name type="scientific">Paraburkholderia panacisoli</name>
    <dbReference type="NCBI Taxonomy" id="2603818"/>
    <lineage>
        <taxon>Bacteria</taxon>
        <taxon>Pseudomonadati</taxon>
        <taxon>Pseudomonadota</taxon>
        <taxon>Betaproteobacteria</taxon>
        <taxon>Burkholderiales</taxon>
        <taxon>Burkholderiaceae</taxon>
        <taxon>Paraburkholderia</taxon>
    </lineage>
</organism>
<feature type="signal peptide" evidence="1">
    <location>
        <begin position="1"/>
        <end position="26"/>
    </location>
</feature>
<sequence length="117" mass="12107">MKSMKTYVAAAIAVSAIVAIVPVVNAQETTAAASATAPSRSSIRAVNRELGKRVQTALYKQKGLVTTDLHAIARSGKITLVGVVPDQAQIDLAGKVAESVPGVTSVKNNLTVEEEGH</sequence>
<dbReference type="InterPro" id="IPR007055">
    <property type="entry name" value="BON_dom"/>
</dbReference>
<name>A0A5B0G5V1_9BURK</name>